<dbReference type="EMBL" id="RCMK01001434">
    <property type="protein sequence ID" value="KAG2894359.1"/>
    <property type="molecule type" value="Genomic_DNA"/>
</dbReference>
<dbReference type="Proteomes" id="UP000736787">
    <property type="component" value="Unassembled WGS sequence"/>
</dbReference>
<proteinExistence type="predicted"/>
<reference evidence="1" key="1">
    <citation type="submission" date="2018-10" db="EMBL/GenBank/DDBJ databases">
        <title>Effector identification in a new, highly contiguous assembly of the strawberry crown rot pathogen Phytophthora cactorum.</title>
        <authorList>
            <person name="Armitage A.D."/>
            <person name="Nellist C.F."/>
            <person name="Bates H."/>
            <person name="Vickerstaff R.J."/>
            <person name="Harrison R.J."/>
        </authorList>
    </citation>
    <scope>NUCLEOTIDE SEQUENCE</scope>
    <source>
        <strain evidence="1">4040</strain>
    </source>
</reference>
<protein>
    <submittedName>
        <fullName evidence="1">Uncharacterized protein</fullName>
    </submittedName>
</protein>
<gene>
    <name evidence="1" type="ORF">PC117_g23504</name>
</gene>
<dbReference type="AlphaFoldDB" id="A0A8T1B1B5"/>
<name>A0A8T1B1B5_9STRA</name>
<organism evidence="1 2">
    <name type="scientific">Phytophthora cactorum</name>
    <dbReference type="NCBI Taxonomy" id="29920"/>
    <lineage>
        <taxon>Eukaryota</taxon>
        <taxon>Sar</taxon>
        <taxon>Stramenopiles</taxon>
        <taxon>Oomycota</taxon>
        <taxon>Peronosporomycetes</taxon>
        <taxon>Peronosporales</taxon>
        <taxon>Peronosporaceae</taxon>
        <taxon>Phytophthora</taxon>
    </lineage>
</organism>
<evidence type="ECO:0000313" key="2">
    <source>
        <dbReference type="Proteomes" id="UP000736787"/>
    </source>
</evidence>
<sequence length="89" mass="9966">MLNVAGWNHHRRAHNKMADALANMAVDSRRSVQRHIMGIDSVTSEWEGVLRHAAGEIEHWQERIADESPSGYLGPSHRNLCRGPSANNT</sequence>
<accession>A0A8T1B1B5</accession>
<comment type="caution">
    <text evidence="1">The sequence shown here is derived from an EMBL/GenBank/DDBJ whole genome shotgun (WGS) entry which is preliminary data.</text>
</comment>
<evidence type="ECO:0000313" key="1">
    <source>
        <dbReference type="EMBL" id="KAG2894359.1"/>
    </source>
</evidence>